<reference evidence="2" key="1">
    <citation type="submission" date="2020-05" db="EMBL/GenBank/DDBJ databases">
        <authorList>
            <person name="Chiriac C."/>
            <person name="Salcher M."/>
            <person name="Ghai R."/>
            <person name="Kavagutti S V."/>
        </authorList>
    </citation>
    <scope>NUCLEOTIDE SEQUENCE</scope>
</reference>
<evidence type="ECO:0000313" key="2">
    <source>
        <dbReference type="EMBL" id="CAB4577930.1"/>
    </source>
</evidence>
<accession>A0A6J6EN28</accession>
<organism evidence="2">
    <name type="scientific">freshwater metagenome</name>
    <dbReference type="NCBI Taxonomy" id="449393"/>
    <lineage>
        <taxon>unclassified sequences</taxon>
        <taxon>metagenomes</taxon>
        <taxon>ecological metagenomes</taxon>
    </lineage>
</organism>
<dbReference type="Pfam" id="PF01476">
    <property type="entry name" value="LysM"/>
    <property type="match status" value="1"/>
</dbReference>
<dbReference type="InterPro" id="IPR036779">
    <property type="entry name" value="LysM_dom_sf"/>
</dbReference>
<proteinExistence type="predicted"/>
<dbReference type="EMBL" id="CAEZTZ010000004">
    <property type="protein sequence ID" value="CAB4577930.1"/>
    <property type="molecule type" value="Genomic_DNA"/>
</dbReference>
<dbReference type="Gene3D" id="3.10.350.10">
    <property type="entry name" value="LysM domain"/>
    <property type="match status" value="1"/>
</dbReference>
<dbReference type="SUPFAM" id="SSF54106">
    <property type="entry name" value="LysM domain"/>
    <property type="match status" value="1"/>
</dbReference>
<feature type="domain" description="LysM" evidence="1">
    <location>
        <begin position="85"/>
        <end position="129"/>
    </location>
</feature>
<dbReference type="InterPro" id="IPR018392">
    <property type="entry name" value="LysM"/>
</dbReference>
<dbReference type="CDD" id="cd00118">
    <property type="entry name" value="LysM"/>
    <property type="match status" value="1"/>
</dbReference>
<dbReference type="PROSITE" id="PS51782">
    <property type="entry name" value="LYSM"/>
    <property type="match status" value="1"/>
</dbReference>
<evidence type="ECO:0000259" key="1">
    <source>
        <dbReference type="PROSITE" id="PS51782"/>
    </source>
</evidence>
<sequence>MVDNIPSDSASPIFEGLAPQFSAASRRARRTSILTVAASALPIIAASWVAGATTVTELDPTQQPPAPPEPTPQELMDATSVLGQSSHIVRAGESLKSIAEMHGIPTAALLALNGLSWQTAVHEGQELVVSKKQRKPVGELKGSLPLLAESPMLESGIRADDLGQVADGGVVTALSAEMATNARIIIQVGRELGIPNYGIVIALATAAQESHLRNLDYGDRDSVGLFQQRPSSGWGTESQIRDPRYAARAFFGGPTSPTPGETNGLLDVDQWQHMSVTDAAQAVQISAFPGAYAKWEVSAWNWLFELT</sequence>
<protein>
    <submittedName>
        <fullName evidence="2">Unannotated protein</fullName>
    </submittedName>
</protein>
<dbReference type="AlphaFoldDB" id="A0A6J6EN28"/>
<dbReference type="SMART" id="SM00257">
    <property type="entry name" value="LysM"/>
    <property type="match status" value="1"/>
</dbReference>
<gene>
    <name evidence="2" type="ORF">UFOPK1767_00085</name>
</gene>
<name>A0A6J6EN28_9ZZZZ</name>